<protein>
    <submittedName>
        <fullName evidence="1">Uncharacterized protein</fullName>
    </submittedName>
</protein>
<evidence type="ECO:0000313" key="1">
    <source>
        <dbReference type="EMBL" id="KAI5679505.1"/>
    </source>
</evidence>
<dbReference type="Proteomes" id="UP001060085">
    <property type="component" value="Linkage Group LG01"/>
</dbReference>
<sequence>MSRIGSRGTIFLLKRGYTVAAENVNMIRKTVDPTRIITGNGAVEKEVFWMKDPKTGNWIPETHFDDVDAADLRAKFLSKKP</sequence>
<accession>A0ACC0C3J1</accession>
<name>A0ACC0C3J1_CATRO</name>
<keyword evidence="2" id="KW-1185">Reference proteome</keyword>
<comment type="caution">
    <text evidence="1">The sequence shown here is derived from an EMBL/GenBank/DDBJ whole genome shotgun (WGS) entry which is preliminary data.</text>
</comment>
<reference evidence="2" key="1">
    <citation type="journal article" date="2023" name="Nat. Plants">
        <title>Single-cell RNA sequencing provides a high-resolution roadmap for understanding the multicellular compartmentation of specialized metabolism.</title>
        <authorList>
            <person name="Sun S."/>
            <person name="Shen X."/>
            <person name="Li Y."/>
            <person name="Li Y."/>
            <person name="Wang S."/>
            <person name="Li R."/>
            <person name="Zhang H."/>
            <person name="Shen G."/>
            <person name="Guo B."/>
            <person name="Wei J."/>
            <person name="Xu J."/>
            <person name="St-Pierre B."/>
            <person name="Chen S."/>
            <person name="Sun C."/>
        </authorList>
    </citation>
    <scope>NUCLEOTIDE SEQUENCE [LARGE SCALE GENOMIC DNA]</scope>
</reference>
<evidence type="ECO:0000313" key="2">
    <source>
        <dbReference type="Proteomes" id="UP001060085"/>
    </source>
</evidence>
<dbReference type="EMBL" id="CM044701">
    <property type="protein sequence ID" value="KAI5679505.1"/>
    <property type="molecule type" value="Genomic_DNA"/>
</dbReference>
<proteinExistence type="predicted"/>
<gene>
    <name evidence="1" type="ORF">M9H77_00732</name>
</gene>
<organism evidence="1 2">
    <name type="scientific">Catharanthus roseus</name>
    <name type="common">Madagascar periwinkle</name>
    <name type="synonym">Vinca rosea</name>
    <dbReference type="NCBI Taxonomy" id="4058"/>
    <lineage>
        <taxon>Eukaryota</taxon>
        <taxon>Viridiplantae</taxon>
        <taxon>Streptophyta</taxon>
        <taxon>Embryophyta</taxon>
        <taxon>Tracheophyta</taxon>
        <taxon>Spermatophyta</taxon>
        <taxon>Magnoliopsida</taxon>
        <taxon>eudicotyledons</taxon>
        <taxon>Gunneridae</taxon>
        <taxon>Pentapetalae</taxon>
        <taxon>asterids</taxon>
        <taxon>lamiids</taxon>
        <taxon>Gentianales</taxon>
        <taxon>Apocynaceae</taxon>
        <taxon>Rauvolfioideae</taxon>
        <taxon>Vinceae</taxon>
        <taxon>Catharanthinae</taxon>
        <taxon>Catharanthus</taxon>
    </lineage>
</organism>